<keyword evidence="3" id="KW-1185">Reference proteome</keyword>
<proteinExistence type="predicted"/>
<evidence type="ECO:0000313" key="2">
    <source>
        <dbReference type="EMBL" id="MCY9764398.1"/>
    </source>
</evidence>
<reference evidence="2 3" key="1">
    <citation type="submission" date="2022-05" db="EMBL/GenBank/DDBJ databases">
        <title>Genome Sequencing of Bee-Associated Microbes.</title>
        <authorList>
            <person name="Dunlap C."/>
        </authorList>
    </citation>
    <scope>NUCLEOTIDE SEQUENCE [LARGE SCALE GENOMIC DNA]</scope>
    <source>
        <strain evidence="2 3">NRRL B-04010</strain>
    </source>
</reference>
<accession>A0ABT4H6L8</accession>
<keyword evidence="1" id="KW-0812">Transmembrane</keyword>
<keyword evidence="1" id="KW-0472">Membrane</keyword>
<comment type="caution">
    <text evidence="2">The sequence shown here is derived from an EMBL/GenBank/DDBJ whole genome shotgun (WGS) entry which is preliminary data.</text>
</comment>
<protein>
    <submittedName>
        <fullName evidence="2">Uncharacterized protein</fullName>
    </submittedName>
</protein>
<keyword evidence="1" id="KW-1133">Transmembrane helix</keyword>
<gene>
    <name evidence="2" type="ORF">M5X12_28280</name>
</gene>
<dbReference type="RefSeq" id="WP_268599253.1">
    <property type="nucleotide sequence ID" value="NZ_JAMDNP010000087.1"/>
</dbReference>
<feature type="transmembrane region" description="Helical" evidence="1">
    <location>
        <begin position="12"/>
        <end position="31"/>
    </location>
</feature>
<sequence>MPSQVLDWISNKTFFSIIIFLSTISAIYTIITNHTKIVKLFLKLLRKKELPKYLDVLERESNPRFGFSYLFPKHWDRVDPVNGDGNTYIHPENNKIKILVWGSYAVVWTELEELIKNTVNIESENKKFELYKKISSGKYVRTENSRAQIEGVRIEFSYYDEENEKINFIQAFTQYKESQFCIRCQVPNKYYKTFYNDFLNISSSLYVIEKE</sequence>
<evidence type="ECO:0000256" key="1">
    <source>
        <dbReference type="SAM" id="Phobius"/>
    </source>
</evidence>
<name>A0ABT4H6L8_PAEAL</name>
<organism evidence="2 3">
    <name type="scientific">Paenibacillus alvei</name>
    <name type="common">Bacillus alvei</name>
    <dbReference type="NCBI Taxonomy" id="44250"/>
    <lineage>
        <taxon>Bacteria</taxon>
        <taxon>Bacillati</taxon>
        <taxon>Bacillota</taxon>
        <taxon>Bacilli</taxon>
        <taxon>Bacillales</taxon>
        <taxon>Paenibacillaceae</taxon>
        <taxon>Paenibacillus</taxon>
    </lineage>
</organism>
<dbReference type="EMBL" id="JAMDNP010000087">
    <property type="protein sequence ID" value="MCY9764398.1"/>
    <property type="molecule type" value="Genomic_DNA"/>
</dbReference>
<evidence type="ECO:0000313" key="3">
    <source>
        <dbReference type="Proteomes" id="UP001527181"/>
    </source>
</evidence>
<dbReference type="Proteomes" id="UP001527181">
    <property type="component" value="Unassembled WGS sequence"/>
</dbReference>